<proteinExistence type="predicted"/>
<comment type="caution">
    <text evidence="2">The sequence shown here is derived from an EMBL/GenBank/DDBJ whole genome shotgun (WGS) entry which is preliminary data.</text>
</comment>
<dbReference type="SUPFAM" id="SSF51206">
    <property type="entry name" value="cAMP-binding domain-like"/>
    <property type="match status" value="1"/>
</dbReference>
<keyword evidence="3" id="KW-1185">Reference proteome</keyword>
<dbReference type="PATRIC" id="fig|1150600.3.peg.9"/>
<evidence type="ECO:0000313" key="3">
    <source>
        <dbReference type="Proteomes" id="UP000014174"/>
    </source>
</evidence>
<dbReference type="PROSITE" id="PS50042">
    <property type="entry name" value="CNMP_BINDING_3"/>
    <property type="match status" value="1"/>
</dbReference>
<reference evidence="2 3" key="1">
    <citation type="journal article" date="2013" name="Genome Announc.">
        <title>Draft Genome Sequence of Arcticibacter svalbardensis Strain MN12-7T, a Member of the Family Sphingobacteriaceae Isolated from an Arctic Soil Sample.</title>
        <authorList>
            <person name="Shivaji S."/>
            <person name="Ara S."/>
            <person name="Prasad S."/>
            <person name="Manasa B.P."/>
            <person name="Begum Z."/>
            <person name="Singh A."/>
            <person name="Kumar Pinnaka A."/>
        </authorList>
    </citation>
    <scope>NUCLEOTIDE SEQUENCE [LARGE SCALE GENOMIC DNA]</scope>
    <source>
        <strain evidence="2 3">MN12-7</strain>
    </source>
</reference>
<dbReference type="Gene3D" id="2.60.120.10">
    <property type="entry name" value="Jelly Rolls"/>
    <property type="match status" value="1"/>
</dbReference>
<name>R9GYC7_9SPHI</name>
<dbReference type="STRING" id="1150600.ADIARSV_0009"/>
<feature type="domain" description="Cyclic nucleotide-binding" evidence="1">
    <location>
        <begin position="12"/>
        <end position="95"/>
    </location>
</feature>
<dbReference type="OrthoDB" id="758145at2"/>
<dbReference type="Proteomes" id="UP000014174">
    <property type="component" value="Unassembled WGS sequence"/>
</dbReference>
<dbReference type="AlphaFoldDB" id="R9GYC7"/>
<dbReference type="InterPro" id="IPR018490">
    <property type="entry name" value="cNMP-bd_dom_sf"/>
</dbReference>
<dbReference type="eggNOG" id="COG0664">
    <property type="taxonomic scope" value="Bacteria"/>
</dbReference>
<dbReference type="Pfam" id="PF00027">
    <property type="entry name" value="cNMP_binding"/>
    <property type="match status" value="1"/>
</dbReference>
<sequence length="173" mass="20455">MGLLDFIASYNLQEISFAAKTIILQEGNKAKYIYFVKKGCLRMWLNNRDTDITTQFFFEGSAIASLESLLKDEASDYTIETIEACSLFVMSRQDFLFFKETDESFKIWLDGIILERFFYYSKHLVSYLRTKPYERYIELLHKHPEILQRIPQHYIASYLGITPVSLSRIRSRK</sequence>
<evidence type="ECO:0000259" key="1">
    <source>
        <dbReference type="PROSITE" id="PS50042"/>
    </source>
</evidence>
<dbReference type="InterPro" id="IPR014710">
    <property type="entry name" value="RmlC-like_jellyroll"/>
</dbReference>
<protein>
    <submittedName>
        <fullName evidence="2">cAMP-binding protein</fullName>
    </submittedName>
</protein>
<gene>
    <name evidence="2" type="ORF">ADIARSV_0009</name>
</gene>
<dbReference type="InterPro" id="IPR000595">
    <property type="entry name" value="cNMP-bd_dom"/>
</dbReference>
<dbReference type="RefSeq" id="WP_016193266.1">
    <property type="nucleotide sequence ID" value="NZ_AQPN01000001.1"/>
</dbReference>
<accession>R9GYC7</accession>
<dbReference type="CDD" id="cd00038">
    <property type="entry name" value="CAP_ED"/>
    <property type="match status" value="1"/>
</dbReference>
<dbReference type="EMBL" id="AQPN01000001">
    <property type="protein sequence ID" value="EOR96746.1"/>
    <property type="molecule type" value="Genomic_DNA"/>
</dbReference>
<organism evidence="2 3">
    <name type="scientific">Arcticibacter svalbardensis MN12-7</name>
    <dbReference type="NCBI Taxonomy" id="1150600"/>
    <lineage>
        <taxon>Bacteria</taxon>
        <taxon>Pseudomonadati</taxon>
        <taxon>Bacteroidota</taxon>
        <taxon>Sphingobacteriia</taxon>
        <taxon>Sphingobacteriales</taxon>
        <taxon>Sphingobacteriaceae</taxon>
        <taxon>Arcticibacter</taxon>
    </lineage>
</organism>
<evidence type="ECO:0000313" key="2">
    <source>
        <dbReference type="EMBL" id="EOR96746.1"/>
    </source>
</evidence>